<dbReference type="EMBL" id="UFQT01000117">
    <property type="protein sequence ID" value="SSX20352.1"/>
    <property type="molecule type" value="Genomic_DNA"/>
</dbReference>
<feature type="compositionally biased region" description="Acidic residues" evidence="7">
    <location>
        <begin position="47"/>
        <end position="59"/>
    </location>
</feature>
<feature type="signal peptide" evidence="8">
    <location>
        <begin position="1"/>
        <end position="19"/>
    </location>
</feature>
<dbReference type="AlphaFoldDB" id="A0A336K825"/>
<keyword evidence="5" id="KW-0716">Sensory transduction</keyword>
<protein>
    <submittedName>
        <fullName evidence="9">CSON001186 protein</fullName>
    </submittedName>
</protein>
<evidence type="ECO:0000256" key="5">
    <source>
        <dbReference type="ARBA" id="ARBA00022606"/>
    </source>
</evidence>
<evidence type="ECO:0000256" key="6">
    <source>
        <dbReference type="ARBA" id="ARBA00022725"/>
    </source>
</evidence>
<dbReference type="CDD" id="cd23992">
    <property type="entry name" value="PBP_GOBP"/>
    <property type="match status" value="1"/>
</dbReference>
<evidence type="ECO:0000256" key="3">
    <source>
        <dbReference type="ARBA" id="ARBA00022448"/>
    </source>
</evidence>
<comment type="subcellular location">
    <subcellularLocation>
        <location evidence="1">Secreted</location>
    </subcellularLocation>
</comment>
<gene>
    <name evidence="9" type="primary">CSON001186</name>
</gene>
<feature type="region of interest" description="Disordered" evidence="7">
    <location>
        <begin position="47"/>
        <end position="130"/>
    </location>
</feature>
<feature type="compositionally biased region" description="Low complexity" evidence="7">
    <location>
        <begin position="179"/>
        <end position="204"/>
    </location>
</feature>
<dbReference type="Gene3D" id="1.10.238.20">
    <property type="entry name" value="Pheromone/general odorant binding protein domain"/>
    <property type="match status" value="1"/>
</dbReference>
<evidence type="ECO:0000256" key="1">
    <source>
        <dbReference type="ARBA" id="ARBA00004613"/>
    </source>
</evidence>
<dbReference type="GO" id="GO:0005576">
    <property type="term" value="C:extracellular region"/>
    <property type="evidence" value="ECO:0007669"/>
    <property type="project" value="UniProtKB-SubCell"/>
</dbReference>
<dbReference type="PANTHER" id="PTHR21066">
    <property type="entry name" value="ODORANT-BINDING PROTEIN 59A-RELATED"/>
    <property type="match status" value="1"/>
</dbReference>
<sequence length="302" mass="35254">MKLGFLLVIIGILMYHSNGLRCRTDEGISKDDFRKTSRTCMRRLTSDDGENYDEYENYDTNESNSSEFGYRSQSKNNNNNKNNNRGRHKSENESNRRNQNRHGNHQGNDNGYNRDNNHNNNQRNSWNGDLSRRFKRQMSYPYAGMGMSQVYSPFGNSPYDFNSNTRNQYPNNGYDWYQGSESTSNYNNNNNNGRSSNGNGYNSNDNQSNKSCLMQCFFEEMKMTSNEGYPDRHKVLHVITEEIRDRELKEFYTDSIQECFHVLDLGNRGDKCEYSKNLVTCLSERAKINCDDWNGNSSILFN</sequence>
<dbReference type="OMA" id="GRANCDN"/>
<feature type="compositionally biased region" description="Polar residues" evidence="7">
    <location>
        <begin position="60"/>
        <end position="74"/>
    </location>
</feature>
<keyword evidence="8" id="KW-0732">Signal</keyword>
<evidence type="ECO:0000256" key="8">
    <source>
        <dbReference type="SAM" id="SignalP"/>
    </source>
</evidence>
<dbReference type="PANTHER" id="PTHR21066:SF9">
    <property type="entry name" value="ODORANT-BINDING PROTEIN 59A"/>
    <property type="match status" value="1"/>
</dbReference>
<evidence type="ECO:0000256" key="7">
    <source>
        <dbReference type="SAM" id="MobiDB-lite"/>
    </source>
</evidence>
<dbReference type="InterPro" id="IPR006170">
    <property type="entry name" value="PBP/GOBP"/>
</dbReference>
<dbReference type="InterPro" id="IPR052295">
    <property type="entry name" value="Odorant-binding_protein"/>
</dbReference>
<feature type="compositionally biased region" description="Low complexity" evidence="7">
    <location>
        <begin position="105"/>
        <end position="124"/>
    </location>
</feature>
<accession>A0A336K825</accession>
<evidence type="ECO:0000256" key="2">
    <source>
        <dbReference type="ARBA" id="ARBA00008098"/>
    </source>
</evidence>
<dbReference type="GO" id="GO:0007608">
    <property type="term" value="P:sensory perception of smell"/>
    <property type="evidence" value="ECO:0007669"/>
    <property type="project" value="UniProtKB-KW"/>
</dbReference>
<feature type="compositionally biased region" description="Polar residues" evidence="7">
    <location>
        <begin position="162"/>
        <end position="171"/>
    </location>
</feature>
<name>A0A336K825_CULSO</name>
<organism evidence="9">
    <name type="scientific">Culicoides sonorensis</name>
    <name type="common">Biting midge</name>
    <dbReference type="NCBI Taxonomy" id="179676"/>
    <lineage>
        <taxon>Eukaryota</taxon>
        <taxon>Metazoa</taxon>
        <taxon>Ecdysozoa</taxon>
        <taxon>Arthropoda</taxon>
        <taxon>Hexapoda</taxon>
        <taxon>Insecta</taxon>
        <taxon>Pterygota</taxon>
        <taxon>Neoptera</taxon>
        <taxon>Endopterygota</taxon>
        <taxon>Diptera</taxon>
        <taxon>Nematocera</taxon>
        <taxon>Chironomoidea</taxon>
        <taxon>Ceratopogonidae</taxon>
        <taxon>Ceratopogoninae</taxon>
        <taxon>Culicoides</taxon>
        <taxon>Monoculicoides</taxon>
    </lineage>
</organism>
<proteinExistence type="inferred from homology"/>
<comment type="similarity">
    <text evidence="2">Belongs to the PBP/GOBP family.</text>
</comment>
<reference evidence="10" key="2">
    <citation type="submission" date="2018-07" db="EMBL/GenBank/DDBJ databases">
        <authorList>
            <person name="Quirk P.G."/>
            <person name="Krulwich T.A."/>
        </authorList>
    </citation>
    <scope>NUCLEOTIDE SEQUENCE</scope>
</reference>
<dbReference type="Pfam" id="PF01395">
    <property type="entry name" value="PBP_GOBP"/>
    <property type="match status" value="1"/>
</dbReference>
<dbReference type="SUPFAM" id="SSF47565">
    <property type="entry name" value="Insect pheromone/odorant-binding proteins"/>
    <property type="match status" value="1"/>
</dbReference>
<dbReference type="EMBL" id="UFQS01000117">
    <property type="protein sequence ID" value="SSW99972.1"/>
    <property type="molecule type" value="Genomic_DNA"/>
</dbReference>
<evidence type="ECO:0000313" key="9">
    <source>
        <dbReference type="EMBL" id="SSW99972.1"/>
    </source>
</evidence>
<reference evidence="9" key="1">
    <citation type="submission" date="2018-04" db="EMBL/GenBank/DDBJ databases">
        <authorList>
            <person name="Go L.Y."/>
            <person name="Mitchell J.A."/>
        </authorList>
    </citation>
    <scope>NUCLEOTIDE SEQUENCE</scope>
    <source>
        <tissue evidence="9">Whole organism</tissue>
    </source>
</reference>
<dbReference type="InterPro" id="IPR036728">
    <property type="entry name" value="PBP_GOBP_sf"/>
</dbReference>
<dbReference type="GO" id="GO:0005549">
    <property type="term" value="F:odorant binding"/>
    <property type="evidence" value="ECO:0007669"/>
    <property type="project" value="InterPro"/>
</dbReference>
<feature type="chain" id="PRO_5036062012" evidence="8">
    <location>
        <begin position="20"/>
        <end position="302"/>
    </location>
</feature>
<keyword evidence="4" id="KW-0964">Secreted</keyword>
<keyword evidence="6" id="KW-0552">Olfaction</keyword>
<keyword evidence="3" id="KW-0813">Transport</keyword>
<evidence type="ECO:0000256" key="4">
    <source>
        <dbReference type="ARBA" id="ARBA00022525"/>
    </source>
</evidence>
<feature type="region of interest" description="Disordered" evidence="7">
    <location>
        <begin position="162"/>
        <end position="204"/>
    </location>
</feature>
<dbReference type="VEuPathDB" id="VectorBase:CSON001186"/>
<evidence type="ECO:0000313" key="10">
    <source>
        <dbReference type="EMBL" id="SSX20352.1"/>
    </source>
</evidence>